<reference evidence="3" key="1">
    <citation type="journal article" date="2019" name="Int. J. Syst. Evol. Microbiol.">
        <title>The Global Catalogue of Microorganisms (GCM) 10K type strain sequencing project: providing services to taxonomists for standard genome sequencing and annotation.</title>
        <authorList>
            <consortium name="The Broad Institute Genomics Platform"/>
            <consortium name="The Broad Institute Genome Sequencing Center for Infectious Disease"/>
            <person name="Wu L."/>
            <person name="Ma J."/>
        </authorList>
    </citation>
    <scope>NUCLEOTIDE SEQUENCE [LARGE SCALE GENOMIC DNA]</scope>
    <source>
        <strain evidence="3">CGMCC 1.15341</strain>
    </source>
</reference>
<dbReference type="InterPro" id="IPR011010">
    <property type="entry name" value="DNA_brk_join_enz"/>
</dbReference>
<sequence length="577" mass="65758">MAKNVESIDTGELVTAEVAERHLIPALPERERVITSRFGYRLECKDYSGSWLPVIKTFNDDAKQTPVKTAPFFCGLPEIDRITSSLLTHLLKHYAARTVNNYAEGIWLVTSRLMQREVVQEAMLNAIADIKKDSDLTAIKRLGRYFLMYELDGYGYDFHQEIQALSRGGSQNAYMSYNLRDDEEGPFMREEMLILNRALDDPFIHLEDRVVMGLMIEWGLRPIQVVLLKQSDFEVREIAGEALYHINVPRVKQGAKQRRQQFTKRPISRKLGEMIDELIEIHRAVYADLDIQDPPLVMRRYKLFAGPNPYQHKAPIKILKDQNVAGGTWDVNIARPTNAYQDIYDAHDKSDMGHHVERDNIQYRLDAIVDHLPRSPRTGLPFNLYTYRFRYTKGTAMVQERYTPAEVADALDHSDTTSVRHYFRETAEINELIEEATNRRVEQGMWVAAWQRNDNVENNIYGEDVVELTAFTTVGKCKKGSPCWLEPAVACYGCDKFKPNTDVQGHKNALNRIEAQIADLAKTTFGAASHQLDEARAGCMAAIAYAEGEQVVFIEDGALATKDEVIGNGMQMIEELA</sequence>
<dbReference type="InterPro" id="IPR013762">
    <property type="entry name" value="Integrase-like_cat_sf"/>
</dbReference>
<proteinExistence type="predicted"/>
<comment type="caution">
    <text evidence="2">The sequence shown here is derived from an EMBL/GenBank/DDBJ whole genome shotgun (WGS) entry which is preliminary data.</text>
</comment>
<evidence type="ECO:0000313" key="3">
    <source>
        <dbReference type="Proteomes" id="UP000629025"/>
    </source>
</evidence>
<organism evidence="2 3">
    <name type="scientific">Marinobacterium zhoushanense</name>
    <dbReference type="NCBI Taxonomy" id="1679163"/>
    <lineage>
        <taxon>Bacteria</taxon>
        <taxon>Pseudomonadati</taxon>
        <taxon>Pseudomonadota</taxon>
        <taxon>Gammaproteobacteria</taxon>
        <taxon>Oceanospirillales</taxon>
        <taxon>Oceanospirillaceae</taxon>
        <taxon>Marinobacterium</taxon>
    </lineage>
</organism>
<name>A0ABQ1K3Z1_9GAMM</name>
<dbReference type="EMBL" id="BMIJ01000002">
    <property type="protein sequence ID" value="GGB87434.1"/>
    <property type="molecule type" value="Genomic_DNA"/>
</dbReference>
<evidence type="ECO:0000256" key="1">
    <source>
        <dbReference type="ARBA" id="ARBA00023172"/>
    </source>
</evidence>
<gene>
    <name evidence="2" type="ORF">GCM10011352_11730</name>
</gene>
<dbReference type="SUPFAM" id="SSF56349">
    <property type="entry name" value="DNA breaking-rejoining enzymes"/>
    <property type="match status" value="1"/>
</dbReference>
<accession>A0ABQ1K3Z1</accession>
<dbReference type="Gene3D" id="1.10.443.10">
    <property type="entry name" value="Intergrase catalytic core"/>
    <property type="match status" value="1"/>
</dbReference>
<keyword evidence="3" id="KW-1185">Reference proteome</keyword>
<evidence type="ECO:0000313" key="2">
    <source>
        <dbReference type="EMBL" id="GGB87434.1"/>
    </source>
</evidence>
<keyword evidence="1" id="KW-0233">DNA recombination</keyword>
<dbReference type="Proteomes" id="UP000629025">
    <property type="component" value="Unassembled WGS sequence"/>
</dbReference>
<dbReference type="RefSeq" id="WP_188746248.1">
    <property type="nucleotide sequence ID" value="NZ_BMIJ01000002.1"/>
</dbReference>
<protein>
    <submittedName>
        <fullName evidence="2">Integrase</fullName>
    </submittedName>
</protein>